<evidence type="ECO:0000256" key="12">
    <source>
        <dbReference type="SAM" id="MobiDB-lite"/>
    </source>
</evidence>
<dbReference type="GO" id="GO:0004674">
    <property type="term" value="F:protein serine/threonine kinase activity"/>
    <property type="evidence" value="ECO:0007669"/>
    <property type="project" value="UniProtKB-KW"/>
</dbReference>
<evidence type="ECO:0000256" key="2">
    <source>
        <dbReference type="ARBA" id="ARBA00012513"/>
    </source>
</evidence>
<keyword evidence="9" id="KW-0067">ATP-binding</keyword>
<dbReference type="PROSITE" id="PS00108">
    <property type="entry name" value="PROTEIN_KINASE_ST"/>
    <property type="match status" value="1"/>
</dbReference>
<reference evidence="14" key="1">
    <citation type="journal article" date="2020" name="Front. Microbiol.">
        <title>Phenotypic and Genetic Characterization of the Cheese Ripening Yeast Geotrichum candidum.</title>
        <authorList>
            <person name="Perkins V."/>
            <person name="Vignola S."/>
            <person name="Lessard M.H."/>
            <person name="Plante P.L."/>
            <person name="Corbeil J."/>
            <person name="Dugat-Bony E."/>
            <person name="Frenette M."/>
            <person name="Labrie S."/>
        </authorList>
    </citation>
    <scope>NUCLEOTIDE SEQUENCE</scope>
    <source>
        <strain evidence="14">LMA-70</strain>
    </source>
</reference>
<feature type="region of interest" description="Disordered" evidence="12">
    <location>
        <begin position="870"/>
        <end position="927"/>
    </location>
</feature>
<dbReference type="SMART" id="SM00220">
    <property type="entry name" value="S_TKc"/>
    <property type="match status" value="1"/>
</dbReference>
<evidence type="ECO:0000256" key="6">
    <source>
        <dbReference type="ARBA" id="ARBA00022679"/>
    </source>
</evidence>
<dbReference type="SUPFAM" id="SSF53448">
    <property type="entry name" value="Nucleotide-diphospho-sugar transferases"/>
    <property type="match status" value="1"/>
</dbReference>
<protein>
    <recommendedName>
        <fullName evidence="2">non-specific serine/threonine protein kinase</fullName>
        <ecNumber evidence="2">2.7.11.1</ecNumber>
    </recommendedName>
</protein>
<dbReference type="Gene3D" id="3.30.200.20">
    <property type="entry name" value="Phosphorylase Kinase, domain 1"/>
    <property type="match status" value="1"/>
</dbReference>
<evidence type="ECO:0000256" key="7">
    <source>
        <dbReference type="ARBA" id="ARBA00022741"/>
    </source>
</evidence>
<name>A0A9P5GCI8_GEOCN</name>
<evidence type="ECO:0000256" key="11">
    <source>
        <dbReference type="ARBA" id="ARBA00048679"/>
    </source>
</evidence>
<dbReference type="Gene3D" id="1.10.510.10">
    <property type="entry name" value="Transferase(Phosphotransferase) domain 1"/>
    <property type="match status" value="1"/>
</dbReference>
<reference evidence="14" key="2">
    <citation type="submission" date="2020-01" db="EMBL/GenBank/DDBJ databases">
        <authorList>
            <person name="Perkins V."/>
            <person name="Lessard M.-H."/>
            <person name="Dugat-Bony E."/>
            <person name="Frenette M."/>
            <person name="Labrie S."/>
        </authorList>
    </citation>
    <scope>NUCLEOTIDE SEQUENCE</scope>
    <source>
        <strain evidence="14">LMA-70</strain>
    </source>
</reference>
<dbReference type="InterPro" id="IPR029044">
    <property type="entry name" value="Nucleotide-diphossugar_trans"/>
</dbReference>
<evidence type="ECO:0000256" key="1">
    <source>
        <dbReference type="ARBA" id="ARBA00004496"/>
    </source>
</evidence>
<dbReference type="InterPro" id="IPR008271">
    <property type="entry name" value="Ser/Thr_kinase_AS"/>
</dbReference>
<comment type="catalytic activity">
    <reaction evidence="10">
        <text>L-threonyl-[protein] + ATP = O-phospho-L-threonyl-[protein] + ADP + H(+)</text>
        <dbReference type="Rhea" id="RHEA:46608"/>
        <dbReference type="Rhea" id="RHEA-COMP:11060"/>
        <dbReference type="Rhea" id="RHEA-COMP:11605"/>
        <dbReference type="ChEBI" id="CHEBI:15378"/>
        <dbReference type="ChEBI" id="CHEBI:30013"/>
        <dbReference type="ChEBI" id="CHEBI:30616"/>
        <dbReference type="ChEBI" id="CHEBI:61977"/>
        <dbReference type="ChEBI" id="CHEBI:456216"/>
        <dbReference type="EC" id="2.7.11.1"/>
    </reaction>
</comment>
<feature type="region of interest" description="Disordered" evidence="12">
    <location>
        <begin position="107"/>
        <end position="143"/>
    </location>
</feature>
<evidence type="ECO:0000256" key="4">
    <source>
        <dbReference type="ARBA" id="ARBA00022527"/>
    </source>
</evidence>
<feature type="region of interest" description="Disordered" evidence="12">
    <location>
        <begin position="230"/>
        <end position="260"/>
    </location>
</feature>
<feature type="compositionally biased region" description="Acidic residues" evidence="12">
    <location>
        <begin position="129"/>
        <end position="140"/>
    </location>
</feature>
<dbReference type="GO" id="GO:0060917">
    <property type="term" value="P:regulation of (1-&gt;6)-beta-D-glucan biosynthetic process"/>
    <property type="evidence" value="ECO:0007669"/>
    <property type="project" value="UniProtKB-ARBA"/>
</dbReference>
<feature type="compositionally biased region" description="Polar residues" evidence="12">
    <location>
        <begin position="354"/>
        <end position="380"/>
    </location>
</feature>
<comment type="catalytic activity">
    <reaction evidence="11">
        <text>L-seryl-[protein] + ATP = O-phospho-L-seryl-[protein] + ADP + H(+)</text>
        <dbReference type="Rhea" id="RHEA:17989"/>
        <dbReference type="Rhea" id="RHEA-COMP:9863"/>
        <dbReference type="Rhea" id="RHEA-COMP:11604"/>
        <dbReference type="ChEBI" id="CHEBI:15378"/>
        <dbReference type="ChEBI" id="CHEBI:29999"/>
        <dbReference type="ChEBI" id="CHEBI:30616"/>
        <dbReference type="ChEBI" id="CHEBI:83421"/>
        <dbReference type="ChEBI" id="CHEBI:456216"/>
        <dbReference type="EC" id="2.7.11.1"/>
    </reaction>
</comment>
<evidence type="ECO:0000259" key="13">
    <source>
        <dbReference type="PROSITE" id="PS50011"/>
    </source>
</evidence>
<keyword evidence="6" id="KW-0808">Transferase</keyword>
<evidence type="ECO:0000313" key="14">
    <source>
        <dbReference type="EMBL" id="KAF5105142.1"/>
    </source>
</evidence>
<evidence type="ECO:0000256" key="9">
    <source>
        <dbReference type="ARBA" id="ARBA00022840"/>
    </source>
</evidence>
<evidence type="ECO:0000256" key="5">
    <source>
        <dbReference type="ARBA" id="ARBA00022553"/>
    </source>
</evidence>
<evidence type="ECO:0000313" key="15">
    <source>
        <dbReference type="Proteomes" id="UP000750522"/>
    </source>
</evidence>
<feature type="compositionally biased region" description="Low complexity" evidence="12">
    <location>
        <begin position="250"/>
        <end position="260"/>
    </location>
</feature>
<dbReference type="PANTHER" id="PTHR24346">
    <property type="entry name" value="MAP/MICROTUBULE AFFINITY-REGULATING KINASE"/>
    <property type="match status" value="1"/>
</dbReference>
<dbReference type="AlphaFoldDB" id="A0A9P5GCI8"/>
<evidence type="ECO:0000256" key="10">
    <source>
        <dbReference type="ARBA" id="ARBA00047899"/>
    </source>
</evidence>
<feature type="compositionally biased region" description="Low complexity" evidence="12">
    <location>
        <begin position="887"/>
        <end position="901"/>
    </location>
</feature>
<comment type="caution">
    <text evidence="14">The sequence shown here is derived from an EMBL/GenBank/DDBJ whole genome shotgun (WGS) entry which is preliminary data.</text>
</comment>
<dbReference type="FunFam" id="1.10.510.10:FF:000320">
    <property type="entry name" value="Serine/threonine protein kinase"/>
    <property type="match status" value="1"/>
</dbReference>
<dbReference type="GO" id="GO:0045719">
    <property type="term" value="P:negative regulation of glycogen biosynthetic process"/>
    <property type="evidence" value="ECO:0007669"/>
    <property type="project" value="TreeGrafter"/>
</dbReference>
<accession>A0A9P5GCI8</accession>
<feature type="region of interest" description="Disordered" evidence="12">
    <location>
        <begin position="932"/>
        <end position="951"/>
    </location>
</feature>
<dbReference type="FunFam" id="3.30.200.20:FF:000314">
    <property type="entry name" value="Serine/threonine protein kinase"/>
    <property type="match status" value="1"/>
</dbReference>
<proteinExistence type="predicted"/>
<dbReference type="CDD" id="cd14004">
    <property type="entry name" value="STKc_PASK"/>
    <property type="match status" value="1"/>
</dbReference>
<dbReference type="EMBL" id="QQZK01000001">
    <property type="protein sequence ID" value="KAF5105142.1"/>
    <property type="molecule type" value="Genomic_DNA"/>
</dbReference>
<dbReference type="Pfam" id="PF03142">
    <property type="entry name" value="Chitin_synth_2"/>
    <property type="match status" value="1"/>
</dbReference>
<keyword evidence="8" id="KW-0418">Kinase</keyword>
<gene>
    <name evidence="14" type="ORF">DV451_000058</name>
</gene>
<dbReference type="SUPFAM" id="SSF56112">
    <property type="entry name" value="Protein kinase-like (PK-like)"/>
    <property type="match status" value="1"/>
</dbReference>
<organism evidence="14 15">
    <name type="scientific">Geotrichum candidum</name>
    <name type="common">Oospora lactis</name>
    <name type="synonym">Dipodascus geotrichum</name>
    <dbReference type="NCBI Taxonomy" id="1173061"/>
    <lineage>
        <taxon>Eukaryota</taxon>
        <taxon>Fungi</taxon>
        <taxon>Dikarya</taxon>
        <taxon>Ascomycota</taxon>
        <taxon>Saccharomycotina</taxon>
        <taxon>Dipodascomycetes</taxon>
        <taxon>Dipodascales</taxon>
        <taxon>Dipodascaceae</taxon>
        <taxon>Geotrichum</taxon>
    </lineage>
</organism>
<feature type="compositionally biased region" description="Polar residues" evidence="12">
    <location>
        <begin position="913"/>
        <end position="927"/>
    </location>
</feature>
<dbReference type="GO" id="GO:0005524">
    <property type="term" value="F:ATP binding"/>
    <property type="evidence" value="ECO:0007669"/>
    <property type="project" value="UniProtKB-KW"/>
</dbReference>
<feature type="domain" description="Protein kinase" evidence="13">
    <location>
        <begin position="1005"/>
        <end position="1261"/>
    </location>
</feature>
<dbReference type="GO" id="GO:0005829">
    <property type="term" value="C:cytosol"/>
    <property type="evidence" value="ECO:0007669"/>
    <property type="project" value="TreeGrafter"/>
</dbReference>
<dbReference type="PROSITE" id="PS50011">
    <property type="entry name" value="PROTEIN_KINASE_DOM"/>
    <property type="match status" value="1"/>
</dbReference>
<dbReference type="InterPro" id="IPR011009">
    <property type="entry name" value="Kinase-like_dom_sf"/>
</dbReference>
<feature type="region of interest" description="Disordered" evidence="12">
    <location>
        <begin position="354"/>
        <end position="384"/>
    </location>
</feature>
<dbReference type="Pfam" id="PF00069">
    <property type="entry name" value="Pkinase"/>
    <property type="match status" value="1"/>
</dbReference>
<sequence length="1264" mass="139982">MAFLQKLMFNERMCDLENYMYLLIWQLVGRDVMEYETILMVDADTKIQPDSLGHLIKCMMKDSDIMGLCGETQIINKWESWVTMIQVFEYFISHHLTKSFDNISDSKTGSDSSLATPGRQRPVFSLESDSSDENDDEDDDGKPACPAQKYPFFLRQPINRDQAVFTTINDEILKTFPHESQHSFSFAYISQSSISSRLDILKRSLEFLKNNPNLANLGHLQSSSSTTALEGFFKTSNPPAGKSLQEPPQSSNSRRGSSSLRSSASSAALSMLTNYTSSHAAEPSLTAFDTNLKSILVLLENAHVFPSKSGLPADSAQGDAQNILLALQSDSHPIKPGIVRAVTNPAIFMTGSSITVPRRSGTNNTNSHSQLASIPSQPGSNADLPTLMDPAKIRKRTKTNVASFNLQSQLLESLAMPYVDESWTSIIKRVGSVAQLNSINTNRDMTGSSLNLSRRVSSAALSNLNSTLFHPLASKFASNQSVFTTSAQFPYTILTGNDMGCLLFGMSKAEMRKMTIKDLIGGSPAVKTRLIKEKLDRKDLFPGVLLCGEIMPISKSNGQAGYCSFWAKRHSTTSANSDKGIMTWVIEEVVCDSAMIDVDLTTGVVSNICGAEKNILFPYVTSEAEENGSILIHDILSGMPEDLEELKTRKQSGIREHHVTISGTDVIPCSTAIVAGEENKVSIELLSLPHMAGVVMIDTATFNISDYNASFMNHLFGYDTEECKGWNINDLIPNFTDLVDLIKVDCDVDLVESNGLVLPEHLFRKTVALRTSRLNADADLDEQQPKKTASSASLSDEAQLDGMALFMKSRGIDGLHKDGHIITIDVQLRTIGGSNYALWITYSRNITGAHEAKVPSQLSLLSVKKRSLHHRSTSTFSDTGHGRHSSESSTNSMSATSLGSSIETHKASELPQRMTSSASTSVSKMTVNTSVAAEEAPIPQQPKTPTSPPAEKITKFGAFAQTPLRTPREQILKQQNEAPNSASSVYSIHIPELGARRREKTLNDFTILQKMGEGSYGKVLLAEYKEEPHLRVVLKCVVKERILVDTWTRDRKLGTIPSEIKVMAVLNKWPHDNIIQLLDFFEDDEFYHIEMEPHGNPGTDLFDLIELQPTMPESQCKSIFKQVVAAVKHLHEHDIVHRDIKDENIIVDGDGFVKLIDFGSSAFVRQGPFDVFVGTIDYAAPEVLSGRPYEGKPQDVWALGILLYTIVYKENPFYTVDEIMDHELRVPYVTSEPCLDLVKMILTRDLRKRPEINAIWEHPWMVEP</sequence>
<keyword evidence="4" id="KW-0723">Serine/threonine-protein kinase</keyword>
<dbReference type="PANTHER" id="PTHR24346:SF51">
    <property type="entry name" value="PAS DOMAIN-CONTAINING SERINE_THREONINE-PROTEIN KINASE"/>
    <property type="match status" value="1"/>
</dbReference>
<dbReference type="GO" id="GO:0005634">
    <property type="term" value="C:nucleus"/>
    <property type="evidence" value="ECO:0007669"/>
    <property type="project" value="TreeGrafter"/>
</dbReference>
<evidence type="ECO:0000256" key="3">
    <source>
        <dbReference type="ARBA" id="ARBA00022490"/>
    </source>
</evidence>
<evidence type="ECO:0000256" key="8">
    <source>
        <dbReference type="ARBA" id="ARBA00022777"/>
    </source>
</evidence>
<dbReference type="Proteomes" id="UP000750522">
    <property type="component" value="Unassembled WGS sequence"/>
</dbReference>
<dbReference type="EC" id="2.7.11.1" evidence="2"/>
<comment type="subcellular location">
    <subcellularLocation>
        <location evidence="1">Cytoplasm</location>
    </subcellularLocation>
</comment>
<keyword evidence="5" id="KW-0597">Phosphoprotein</keyword>
<keyword evidence="7" id="KW-0547">Nucleotide-binding</keyword>
<dbReference type="InterPro" id="IPR000719">
    <property type="entry name" value="Prot_kinase_dom"/>
</dbReference>
<keyword evidence="3" id="KW-0963">Cytoplasm</keyword>
<feature type="compositionally biased region" description="Pro residues" evidence="12">
    <location>
        <begin position="939"/>
        <end position="948"/>
    </location>
</feature>
<dbReference type="GO" id="GO:0035556">
    <property type="term" value="P:intracellular signal transduction"/>
    <property type="evidence" value="ECO:0007669"/>
    <property type="project" value="TreeGrafter"/>
</dbReference>